<dbReference type="GO" id="GO:0016757">
    <property type="term" value="F:glycosyltransferase activity"/>
    <property type="evidence" value="ECO:0007669"/>
    <property type="project" value="UniProtKB-KW"/>
</dbReference>
<evidence type="ECO:0000313" key="7">
    <source>
        <dbReference type="Proteomes" id="UP000282185"/>
    </source>
</evidence>
<evidence type="ECO:0000256" key="2">
    <source>
        <dbReference type="ARBA" id="ARBA00022679"/>
    </source>
</evidence>
<keyword evidence="3" id="KW-0175">Coiled coil</keyword>
<keyword evidence="1" id="KW-0328">Glycosyltransferase</keyword>
<dbReference type="RefSeq" id="WP_115414605.1">
    <property type="nucleotide sequence ID" value="NZ_CP031356.1"/>
</dbReference>
<dbReference type="CDD" id="cd03801">
    <property type="entry name" value="GT4_PimA-like"/>
    <property type="match status" value="1"/>
</dbReference>
<dbReference type="EMBL" id="CP031356">
    <property type="protein sequence ID" value="AXK46858.1"/>
    <property type="molecule type" value="Genomic_DNA"/>
</dbReference>
<sequence>MSAADVRPRFVLAANQGELGGGEVMLLATAQVLQRFGLDVSVIAPARPALVVEAAAARGLPTIPLPGATRRGYLAALARWRLRHPAVPLWCHGLAPALATAGIGPRLVHLHQLPRRWHRRAAALASWRAARVLVPSHHVAARVPGAEVLENWTAEVPFAPSRRAPGTPFTVGFLGRLTRDKGVDVLARAMAHVAAEHEVRLLLAGETRFGRPDEAAALEAALRDVEGITERPGWMARDAFFAAVDLAVFPSSAPESFGLVAAEAMAAGVPFVISDAGALPEVAGPDHPWVARHGEAEDLARVLARALEELRQGDEQRAHRARERWQREYSPQAGEARVARMLSGLAAPAHGERRGDR</sequence>
<accession>A0A345YSF6</accession>
<evidence type="ECO:0000313" key="4">
    <source>
        <dbReference type="EMBL" id="AXK46858.1"/>
    </source>
</evidence>
<dbReference type="OrthoDB" id="6286688at2"/>
<dbReference type="Proteomes" id="UP000254236">
    <property type="component" value="Chromosome"/>
</dbReference>
<evidence type="ECO:0000256" key="1">
    <source>
        <dbReference type="ARBA" id="ARBA00022676"/>
    </source>
</evidence>
<evidence type="ECO:0000313" key="5">
    <source>
        <dbReference type="EMBL" id="RRR22573.1"/>
    </source>
</evidence>
<evidence type="ECO:0000313" key="6">
    <source>
        <dbReference type="Proteomes" id="UP000254236"/>
    </source>
</evidence>
<dbReference type="Pfam" id="PF13692">
    <property type="entry name" value="Glyco_trans_1_4"/>
    <property type="match status" value="1"/>
</dbReference>
<keyword evidence="6" id="KW-1185">Reference proteome</keyword>
<reference evidence="5 7" key="2">
    <citation type="submission" date="2018-08" db="EMBL/GenBank/DDBJ databases">
        <title>Brachybacterium saurashtrense DSM 23186.</title>
        <authorList>
            <person name="Li Y."/>
        </authorList>
    </citation>
    <scope>NUCLEOTIDE SEQUENCE [LARGE SCALE GENOMIC DNA]</scope>
    <source>
        <strain evidence="5 7">DSM 23186</strain>
    </source>
</reference>
<dbReference type="Gene3D" id="3.40.50.2000">
    <property type="entry name" value="Glycogen Phosphorylase B"/>
    <property type="match status" value="2"/>
</dbReference>
<feature type="coiled-coil region" evidence="3">
    <location>
        <begin position="296"/>
        <end position="324"/>
    </location>
</feature>
<keyword evidence="2" id="KW-0808">Transferase</keyword>
<proteinExistence type="predicted"/>
<evidence type="ECO:0000256" key="3">
    <source>
        <dbReference type="SAM" id="Coils"/>
    </source>
</evidence>
<dbReference type="Proteomes" id="UP000282185">
    <property type="component" value="Unassembled WGS sequence"/>
</dbReference>
<dbReference type="SUPFAM" id="SSF53756">
    <property type="entry name" value="UDP-Glycosyltransferase/glycogen phosphorylase"/>
    <property type="match status" value="1"/>
</dbReference>
<organism evidence="5 7">
    <name type="scientific">Brachybacterium saurashtrense</name>
    <dbReference type="NCBI Taxonomy" id="556288"/>
    <lineage>
        <taxon>Bacteria</taxon>
        <taxon>Bacillati</taxon>
        <taxon>Actinomycetota</taxon>
        <taxon>Actinomycetes</taxon>
        <taxon>Micrococcales</taxon>
        <taxon>Dermabacteraceae</taxon>
        <taxon>Brachybacterium</taxon>
    </lineage>
</organism>
<dbReference type="KEGG" id="bsau:DWV08_15380"/>
<reference evidence="4 6" key="1">
    <citation type="submission" date="2018-07" db="EMBL/GenBank/DDBJ databases">
        <title>Brachybacterium saurashtrense DSM 23186 genome sequence.</title>
        <authorList>
            <person name="Guo L."/>
        </authorList>
    </citation>
    <scope>NUCLEOTIDE SEQUENCE [LARGE SCALE GENOMIC DNA]</scope>
    <source>
        <strain evidence="4 6">DSM 23186</strain>
    </source>
</reference>
<dbReference type="PANTHER" id="PTHR12526:SF510">
    <property type="entry name" value="D-INOSITOL 3-PHOSPHATE GLYCOSYLTRANSFERASE"/>
    <property type="match status" value="1"/>
</dbReference>
<dbReference type="AlphaFoldDB" id="A0A345YSF6"/>
<dbReference type="PANTHER" id="PTHR12526">
    <property type="entry name" value="GLYCOSYLTRANSFERASE"/>
    <property type="match status" value="1"/>
</dbReference>
<gene>
    <name evidence="4" type="ORF">DWV08_15380</name>
    <name evidence="5" type="ORF">DXU92_10000</name>
</gene>
<protein>
    <submittedName>
        <fullName evidence="5">Glycosyltransferase</fullName>
    </submittedName>
</protein>
<dbReference type="EMBL" id="QSWH01000004">
    <property type="protein sequence ID" value="RRR22573.1"/>
    <property type="molecule type" value="Genomic_DNA"/>
</dbReference>
<name>A0A345YSF6_9MICO</name>